<comment type="catalytic activity">
    <reaction evidence="5 7">
        <text>2-deoxy-D-ribose 5-phosphate = D-glyceraldehyde 3-phosphate + acetaldehyde</text>
        <dbReference type="Rhea" id="RHEA:12821"/>
        <dbReference type="ChEBI" id="CHEBI:15343"/>
        <dbReference type="ChEBI" id="CHEBI:59776"/>
        <dbReference type="ChEBI" id="CHEBI:62877"/>
        <dbReference type="EC" id="4.1.2.4"/>
    </reaction>
</comment>
<comment type="subcellular location">
    <subcellularLocation>
        <location evidence="7">Cytoplasm</location>
    </subcellularLocation>
</comment>
<accession>A0A4R1Q452</accession>
<name>A0A4R1Q452_9FIRM</name>
<dbReference type="GO" id="GO:0004139">
    <property type="term" value="F:deoxyribose-phosphate aldolase activity"/>
    <property type="evidence" value="ECO:0007669"/>
    <property type="project" value="UniProtKB-UniRule"/>
</dbReference>
<evidence type="ECO:0000256" key="6">
    <source>
        <dbReference type="ARBA" id="ARBA00056337"/>
    </source>
</evidence>
<dbReference type="GO" id="GO:0009264">
    <property type="term" value="P:deoxyribonucleotide catabolic process"/>
    <property type="evidence" value="ECO:0007669"/>
    <property type="project" value="UniProtKB-UniRule"/>
</dbReference>
<evidence type="ECO:0000256" key="3">
    <source>
        <dbReference type="ARBA" id="ARBA00023239"/>
    </source>
</evidence>
<dbReference type="GO" id="GO:0005737">
    <property type="term" value="C:cytoplasm"/>
    <property type="evidence" value="ECO:0007669"/>
    <property type="project" value="UniProtKB-SubCell"/>
</dbReference>
<evidence type="ECO:0000256" key="5">
    <source>
        <dbReference type="ARBA" id="ARBA00048791"/>
    </source>
</evidence>
<comment type="similarity">
    <text evidence="1 7">Belongs to the DeoC/FbaB aldolase family. DeoC type 1 subfamily.</text>
</comment>
<dbReference type="SUPFAM" id="SSF51569">
    <property type="entry name" value="Aldolase"/>
    <property type="match status" value="1"/>
</dbReference>
<dbReference type="InterPro" id="IPR011343">
    <property type="entry name" value="DeoC"/>
</dbReference>
<feature type="active site" description="Proton donor/acceptor" evidence="7">
    <location>
        <position position="89"/>
    </location>
</feature>
<keyword evidence="9" id="KW-1185">Reference proteome</keyword>
<dbReference type="CDD" id="cd00959">
    <property type="entry name" value="DeoC"/>
    <property type="match status" value="1"/>
</dbReference>
<protein>
    <recommendedName>
        <fullName evidence="7">Deoxyribose-phosphate aldolase</fullName>
        <shortName evidence="7">DERA</shortName>
        <ecNumber evidence="7">4.1.2.4</ecNumber>
    </recommendedName>
    <alternativeName>
        <fullName evidence="7">2-deoxy-D-ribose 5-phosphate aldolase</fullName>
    </alternativeName>
    <alternativeName>
        <fullName evidence="7">Phosphodeoxyriboaldolase</fullName>
        <shortName evidence="7">Deoxyriboaldolase</shortName>
    </alternativeName>
</protein>
<keyword evidence="4 7" id="KW-0704">Schiff base</keyword>
<dbReference type="PIRSF" id="PIRSF001357">
    <property type="entry name" value="DeoC"/>
    <property type="match status" value="1"/>
</dbReference>
<dbReference type="Pfam" id="PF01791">
    <property type="entry name" value="DeoC"/>
    <property type="match status" value="1"/>
</dbReference>
<dbReference type="Proteomes" id="UP000295063">
    <property type="component" value="Unassembled WGS sequence"/>
</dbReference>
<reference evidence="8 9" key="1">
    <citation type="submission" date="2019-03" db="EMBL/GenBank/DDBJ databases">
        <title>Genomic Encyclopedia of Type Strains, Phase IV (KMG-IV): sequencing the most valuable type-strain genomes for metagenomic binning, comparative biology and taxonomic classification.</title>
        <authorList>
            <person name="Goeker M."/>
        </authorList>
    </citation>
    <scope>NUCLEOTIDE SEQUENCE [LARGE SCALE GENOMIC DNA]</scope>
    <source>
        <strain evidence="8 9">DSM 15969</strain>
    </source>
</reference>
<evidence type="ECO:0000256" key="1">
    <source>
        <dbReference type="ARBA" id="ARBA00010936"/>
    </source>
</evidence>
<proteinExistence type="inferred from homology"/>
<dbReference type="OrthoDB" id="9778711at2"/>
<dbReference type="Gene3D" id="3.20.20.70">
    <property type="entry name" value="Aldolase class I"/>
    <property type="match status" value="1"/>
</dbReference>
<evidence type="ECO:0000313" key="9">
    <source>
        <dbReference type="Proteomes" id="UP000295063"/>
    </source>
</evidence>
<dbReference type="EC" id="4.1.2.4" evidence="7"/>
<dbReference type="InterPro" id="IPR028581">
    <property type="entry name" value="DeoC_typeI"/>
</dbReference>
<dbReference type="GO" id="GO:0016052">
    <property type="term" value="P:carbohydrate catabolic process"/>
    <property type="evidence" value="ECO:0007669"/>
    <property type="project" value="TreeGrafter"/>
</dbReference>
<comment type="caution">
    <text evidence="8">The sequence shown here is derived from an EMBL/GenBank/DDBJ whole genome shotgun (WGS) entry which is preliminary data.</text>
</comment>
<feature type="active site" description="Schiff-base intermediate with acetaldehyde" evidence="7">
    <location>
        <position position="151"/>
    </location>
</feature>
<dbReference type="SMART" id="SM01133">
    <property type="entry name" value="DeoC"/>
    <property type="match status" value="1"/>
</dbReference>
<dbReference type="UniPathway" id="UPA00002">
    <property type="reaction ID" value="UER00468"/>
</dbReference>
<dbReference type="AlphaFoldDB" id="A0A4R1Q452"/>
<dbReference type="EMBL" id="SLUI01000011">
    <property type="protein sequence ID" value="TCL35545.1"/>
    <property type="molecule type" value="Genomic_DNA"/>
</dbReference>
<comment type="pathway">
    <text evidence="7">Carbohydrate degradation; 2-deoxy-D-ribose 1-phosphate degradation; D-glyceraldehyde 3-phosphate and acetaldehyde from 2-deoxy-alpha-D-ribose 1-phosphate: step 2/2.</text>
</comment>
<gene>
    <name evidence="7" type="primary">deoC</name>
    <name evidence="8" type="ORF">EV210_1118</name>
</gene>
<dbReference type="InterPro" id="IPR002915">
    <property type="entry name" value="DeoC/FbaB/LacD_aldolase"/>
</dbReference>
<sequence>MELVSYIDHTLLKADAAVDDIVRLCEEAAEYHFAAVCVNPAYVALAAHLLKGTGVKTATVVGFPLGATPTAVKVYETQTAVADKADEIDMVMNIGAVKSGQWQAVIDDIKAVVAAADGNVVKVILETGLLTEAEKRQACQAIVTAGAHYVKTSTGFGPGGATVADILLFKEEVGNKAGIKASGGVRTREQAEALIAAGATRLGTSAGVALVSLHK</sequence>
<evidence type="ECO:0000256" key="2">
    <source>
        <dbReference type="ARBA" id="ARBA00022490"/>
    </source>
</evidence>
<dbReference type="FunFam" id="3.20.20.70:FF:000044">
    <property type="entry name" value="Deoxyribose-phosphate aldolase"/>
    <property type="match status" value="1"/>
</dbReference>
<dbReference type="PANTHER" id="PTHR10889:SF1">
    <property type="entry name" value="DEOXYRIBOSE-PHOSPHATE ALDOLASE"/>
    <property type="match status" value="1"/>
</dbReference>
<evidence type="ECO:0000313" key="8">
    <source>
        <dbReference type="EMBL" id="TCL35545.1"/>
    </source>
</evidence>
<dbReference type="NCBIfam" id="TIGR00126">
    <property type="entry name" value="deoC"/>
    <property type="match status" value="1"/>
</dbReference>
<dbReference type="InterPro" id="IPR013785">
    <property type="entry name" value="Aldolase_TIM"/>
</dbReference>
<dbReference type="GO" id="GO:0006018">
    <property type="term" value="P:2-deoxyribose 1-phosphate catabolic process"/>
    <property type="evidence" value="ECO:0007669"/>
    <property type="project" value="UniProtKB-UniRule"/>
</dbReference>
<evidence type="ECO:0000256" key="4">
    <source>
        <dbReference type="ARBA" id="ARBA00023270"/>
    </source>
</evidence>
<dbReference type="RefSeq" id="WP_132082303.1">
    <property type="nucleotide sequence ID" value="NZ_DAMAKO010000017.1"/>
</dbReference>
<feature type="active site" description="Proton donor/acceptor" evidence="7">
    <location>
        <position position="180"/>
    </location>
</feature>
<dbReference type="HAMAP" id="MF_00114">
    <property type="entry name" value="DeoC_type1"/>
    <property type="match status" value="1"/>
</dbReference>
<keyword evidence="2 7" id="KW-0963">Cytoplasm</keyword>
<dbReference type="PANTHER" id="PTHR10889">
    <property type="entry name" value="DEOXYRIBOSE-PHOSPHATE ALDOLASE"/>
    <property type="match status" value="1"/>
</dbReference>
<organism evidence="8 9">
    <name type="scientific">Anaerospora hongkongensis</name>
    <dbReference type="NCBI Taxonomy" id="244830"/>
    <lineage>
        <taxon>Bacteria</taxon>
        <taxon>Bacillati</taxon>
        <taxon>Bacillota</taxon>
        <taxon>Negativicutes</taxon>
        <taxon>Selenomonadales</taxon>
        <taxon>Sporomusaceae</taxon>
        <taxon>Anaerospora</taxon>
    </lineage>
</organism>
<comment type="function">
    <text evidence="6 7">Catalyzes a reversible aldol reaction between acetaldehyde and D-glyceraldehyde 3-phosphate to generate 2-deoxy-D-ribose 5-phosphate.</text>
</comment>
<evidence type="ECO:0000256" key="7">
    <source>
        <dbReference type="HAMAP-Rule" id="MF_00114"/>
    </source>
</evidence>
<keyword evidence="3 7" id="KW-0456">Lyase</keyword>